<evidence type="ECO:0000259" key="4">
    <source>
        <dbReference type="PROSITE" id="PS50826"/>
    </source>
</evidence>
<dbReference type="SUPFAM" id="SSF50156">
    <property type="entry name" value="PDZ domain-like"/>
    <property type="match status" value="1"/>
</dbReference>
<feature type="domain" description="PDZ" evidence="3">
    <location>
        <begin position="186"/>
        <end position="231"/>
    </location>
</feature>
<dbReference type="PANTHER" id="PTHR46753">
    <property type="entry name" value="FYVE AND COILED-COIL DOMAIN-CONTAINING PROTEIN 1"/>
    <property type="match status" value="1"/>
</dbReference>
<dbReference type="Gene3D" id="2.30.29.30">
    <property type="entry name" value="Pleckstrin-homology domain (PH domain)/Phosphotyrosine-binding domain (PTB)"/>
    <property type="match status" value="1"/>
</dbReference>
<dbReference type="GeneTree" id="ENSGT00940000167259"/>
<dbReference type="PROSITE" id="PS50106">
    <property type="entry name" value="PDZ"/>
    <property type="match status" value="1"/>
</dbReference>
<sequence>VCVCVCVCALLPVCVLNLQSDGDTVTDTHPHLASCCELLELVLRKGLQQPVLSLVHRDYWQCFEQLPHQDACGRLSALSLAVEQTRVCGKLLSSQGRGRHLLRLALGRKALPQFITHLLHTPRLLEWYCPALSILRNEEFVGEPFMSLLLVLSHMEFQLDIENCSFLDESWLTPVCEIYKVVPCREVGMVLRYLGGRVFVLDLAPGGQAHVDKFIRPGDIIDEINGTSLRNSKCGQAGAVLSRLRGSPLTIRVLRWRAHDGTAYRPLIKLLRALRMENPTLRLDPGPSPQSAPQDHRPSPTQFSGVIPGLLSQFGGKEVLQHAIQQVLRKNLPSKEVLFDMKETHLTCTDRDSRVLFEHHYPEISCVGRYGQPDYTIFAFCVADSPETPQSPGFCCVALRASTIKQCEEIVCRVATGFKHTEWFV</sequence>
<dbReference type="Pfam" id="PF02759">
    <property type="entry name" value="RUN"/>
    <property type="match status" value="1"/>
</dbReference>
<dbReference type="SUPFAM" id="SSF140741">
    <property type="entry name" value="RUN domain-like"/>
    <property type="match status" value="1"/>
</dbReference>
<dbReference type="InterPro" id="IPR004012">
    <property type="entry name" value="Run_dom"/>
</dbReference>
<dbReference type="Gene3D" id="1.20.58.900">
    <property type="match status" value="1"/>
</dbReference>
<dbReference type="SMART" id="SM00228">
    <property type="entry name" value="PDZ"/>
    <property type="match status" value="1"/>
</dbReference>
<reference evidence="5" key="2">
    <citation type="submission" date="2025-08" db="UniProtKB">
        <authorList>
            <consortium name="Ensembl"/>
        </authorList>
    </citation>
    <scope>IDENTIFICATION</scope>
</reference>
<dbReference type="Pfam" id="PF00595">
    <property type="entry name" value="PDZ"/>
    <property type="match status" value="1"/>
</dbReference>
<keyword evidence="2" id="KW-0732">Signal</keyword>
<dbReference type="Proteomes" id="UP000694558">
    <property type="component" value="Chromosome 18"/>
</dbReference>
<feature type="chain" id="PRO_5034581021" evidence="2">
    <location>
        <begin position="18"/>
        <end position="425"/>
    </location>
</feature>
<dbReference type="InterPro" id="IPR001478">
    <property type="entry name" value="PDZ"/>
</dbReference>
<dbReference type="InterPro" id="IPR037213">
    <property type="entry name" value="Run_dom_sf"/>
</dbReference>
<protein>
    <submittedName>
        <fullName evidence="5">Si:ch211-250n8.1</fullName>
    </submittedName>
</protein>
<evidence type="ECO:0000256" key="2">
    <source>
        <dbReference type="SAM" id="SignalP"/>
    </source>
</evidence>
<dbReference type="Gene3D" id="2.30.42.10">
    <property type="match status" value="1"/>
</dbReference>
<dbReference type="AlphaFoldDB" id="A0A8D2ZR22"/>
<name>A0A8D2ZR22_SCOMX</name>
<evidence type="ECO:0000313" key="6">
    <source>
        <dbReference type="Proteomes" id="UP000694558"/>
    </source>
</evidence>
<proteinExistence type="predicted"/>
<reference evidence="5" key="1">
    <citation type="submission" date="2023-05" db="EMBL/GenBank/DDBJ databases">
        <title>High-quality long-read genome of Scophthalmus maximus.</title>
        <authorList>
            <person name="Lien S."/>
            <person name="Martinez P."/>
        </authorList>
    </citation>
    <scope>NUCLEOTIDE SEQUENCE [LARGE SCALE GENOMIC DNA]</scope>
</reference>
<gene>
    <name evidence="5" type="primary">si:ch211-250n8.1</name>
</gene>
<dbReference type="InterPro" id="IPR036034">
    <property type="entry name" value="PDZ_sf"/>
</dbReference>
<accession>A0A8D2ZR22</accession>
<feature type="signal peptide" evidence="2">
    <location>
        <begin position="1"/>
        <end position="17"/>
    </location>
</feature>
<feature type="region of interest" description="Disordered" evidence="1">
    <location>
        <begin position="279"/>
        <end position="302"/>
    </location>
</feature>
<dbReference type="PROSITE" id="PS50826">
    <property type="entry name" value="RUN"/>
    <property type="match status" value="1"/>
</dbReference>
<evidence type="ECO:0000259" key="3">
    <source>
        <dbReference type="PROSITE" id="PS50106"/>
    </source>
</evidence>
<dbReference type="SUPFAM" id="SSF50729">
    <property type="entry name" value="PH domain-like"/>
    <property type="match status" value="1"/>
</dbReference>
<feature type="domain" description="RUN" evidence="4">
    <location>
        <begin position="26"/>
        <end position="164"/>
    </location>
</feature>
<dbReference type="InterPro" id="IPR011993">
    <property type="entry name" value="PH-like_dom_sf"/>
</dbReference>
<evidence type="ECO:0000256" key="1">
    <source>
        <dbReference type="SAM" id="MobiDB-lite"/>
    </source>
</evidence>
<dbReference type="Ensembl" id="ENSSMAT00000006306.2">
    <property type="protein sequence ID" value="ENSSMAP00000006225.2"/>
    <property type="gene ID" value="ENSSMAG00000003851.2"/>
</dbReference>
<dbReference type="CDD" id="cd17682">
    <property type="entry name" value="RUN_RUFY4_like"/>
    <property type="match status" value="1"/>
</dbReference>
<feature type="compositionally biased region" description="Polar residues" evidence="1">
    <location>
        <begin position="289"/>
        <end position="302"/>
    </location>
</feature>
<dbReference type="PANTHER" id="PTHR46753:SF3">
    <property type="entry name" value="PDZ DOMAIN-CONTAINING PROTEIN"/>
    <property type="match status" value="1"/>
</dbReference>
<organism evidence="5 6">
    <name type="scientific">Scophthalmus maximus</name>
    <name type="common">Turbot</name>
    <name type="synonym">Psetta maxima</name>
    <dbReference type="NCBI Taxonomy" id="52904"/>
    <lineage>
        <taxon>Eukaryota</taxon>
        <taxon>Metazoa</taxon>
        <taxon>Chordata</taxon>
        <taxon>Craniata</taxon>
        <taxon>Vertebrata</taxon>
        <taxon>Euteleostomi</taxon>
        <taxon>Actinopterygii</taxon>
        <taxon>Neopterygii</taxon>
        <taxon>Teleostei</taxon>
        <taxon>Neoteleostei</taxon>
        <taxon>Acanthomorphata</taxon>
        <taxon>Carangaria</taxon>
        <taxon>Pleuronectiformes</taxon>
        <taxon>Pleuronectoidei</taxon>
        <taxon>Scophthalmidae</taxon>
        <taxon>Scophthalmus</taxon>
    </lineage>
</organism>
<evidence type="ECO:0000313" key="5">
    <source>
        <dbReference type="Ensembl" id="ENSSMAP00000006225.2"/>
    </source>
</evidence>